<evidence type="ECO:0000256" key="1">
    <source>
        <dbReference type="ARBA" id="ARBA00020262"/>
    </source>
</evidence>
<dbReference type="Gene3D" id="3.30.1360.70">
    <property type="entry name" value="Arginyl tRNA synthetase N-terminal domain"/>
    <property type="match status" value="1"/>
</dbReference>
<reference evidence="9" key="1">
    <citation type="submission" date="2020-02" db="EMBL/GenBank/DDBJ databases">
        <authorList>
            <person name="Meier V. D."/>
        </authorList>
    </citation>
    <scope>NUCLEOTIDE SEQUENCE</scope>
    <source>
        <strain evidence="9">AVDCRST_MAG13</strain>
    </source>
</reference>
<evidence type="ECO:0000256" key="6">
    <source>
        <dbReference type="RuleBase" id="RU363038"/>
    </source>
</evidence>
<dbReference type="GO" id="GO:0005524">
    <property type="term" value="F:ATP binding"/>
    <property type="evidence" value="ECO:0007669"/>
    <property type="project" value="UniProtKB-KW"/>
</dbReference>
<dbReference type="Pfam" id="PF03485">
    <property type="entry name" value="Arg_tRNA_synt_N"/>
    <property type="match status" value="1"/>
</dbReference>
<dbReference type="SUPFAM" id="SSF52374">
    <property type="entry name" value="Nucleotidylyl transferase"/>
    <property type="match status" value="1"/>
</dbReference>
<name>A0A6J4TRB1_9ACTN</name>
<dbReference type="GO" id="GO:0004814">
    <property type="term" value="F:arginine-tRNA ligase activity"/>
    <property type="evidence" value="ECO:0007669"/>
    <property type="project" value="InterPro"/>
</dbReference>
<proteinExistence type="inferred from homology"/>
<dbReference type="GO" id="GO:0006420">
    <property type="term" value="P:arginyl-tRNA aminoacylation"/>
    <property type="evidence" value="ECO:0007669"/>
    <property type="project" value="InterPro"/>
</dbReference>
<feature type="non-terminal residue" evidence="9">
    <location>
        <position position="321"/>
    </location>
</feature>
<evidence type="ECO:0000256" key="4">
    <source>
        <dbReference type="ARBA" id="ARBA00022840"/>
    </source>
</evidence>
<evidence type="ECO:0000313" key="9">
    <source>
        <dbReference type="EMBL" id="CAA9529747.1"/>
    </source>
</evidence>
<protein>
    <recommendedName>
        <fullName evidence="1">Arginine--tRNA ligase</fullName>
    </recommendedName>
</protein>
<dbReference type="SUPFAM" id="SSF55190">
    <property type="entry name" value="Arginyl-tRNA synthetase (ArgRS), N-terminal 'additional' domain"/>
    <property type="match status" value="1"/>
</dbReference>
<dbReference type="PANTHER" id="PTHR11956">
    <property type="entry name" value="ARGINYL-TRNA SYNTHETASE"/>
    <property type="match status" value="1"/>
</dbReference>
<keyword evidence="4 6" id="KW-0067">ATP-binding</keyword>
<dbReference type="Gene3D" id="3.40.50.620">
    <property type="entry name" value="HUPs"/>
    <property type="match status" value="1"/>
</dbReference>
<organism evidence="9">
    <name type="scientific">uncultured Solirubrobacteraceae bacterium</name>
    <dbReference type="NCBI Taxonomy" id="1162706"/>
    <lineage>
        <taxon>Bacteria</taxon>
        <taxon>Bacillati</taxon>
        <taxon>Actinomycetota</taxon>
        <taxon>Thermoleophilia</taxon>
        <taxon>Solirubrobacterales</taxon>
        <taxon>Solirubrobacteraceae</taxon>
        <taxon>environmental samples</taxon>
    </lineage>
</organism>
<comment type="similarity">
    <text evidence="6">Belongs to the class-I aminoacyl-tRNA synthetase family.</text>
</comment>
<dbReference type="PRINTS" id="PR01038">
    <property type="entry name" value="TRNASYNTHARG"/>
</dbReference>
<evidence type="ECO:0000259" key="8">
    <source>
        <dbReference type="SMART" id="SM01016"/>
    </source>
</evidence>
<dbReference type="Pfam" id="PF00750">
    <property type="entry name" value="tRNA-synt_1d"/>
    <property type="match status" value="1"/>
</dbReference>
<evidence type="ECO:0000256" key="2">
    <source>
        <dbReference type="ARBA" id="ARBA00022598"/>
    </source>
</evidence>
<dbReference type="InterPro" id="IPR001278">
    <property type="entry name" value="Arg-tRNA-ligase"/>
</dbReference>
<dbReference type="AlphaFoldDB" id="A0A6J4TRB1"/>
<evidence type="ECO:0000256" key="3">
    <source>
        <dbReference type="ARBA" id="ARBA00022741"/>
    </source>
</evidence>
<evidence type="ECO:0000256" key="5">
    <source>
        <dbReference type="ARBA" id="ARBA00023146"/>
    </source>
</evidence>
<dbReference type="EMBL" id="CADCVO010000620">
    <property type="protein sequence ID" value="CAA9529747.1"/>
    <property type="molecule type" value="Genomic_DNA"/>
</dbReference>
<dbReference type="PROSITE" id="PS00178">
    <property type="entry name" value="AA_TRNA_LIGASE_I"/>
    <property type="match status" value="1"/>
</dbReference>
<dbReference type="InterPro" id="IPR014729">
    <property type="entry name" value="Rossmann-like_a/b/a_fold"/>
</dbReference>
<keyword evidence="2 6" id="KW-0436">Ligase</keyword>
<evidence type="ECO:0000256" key="7">
    <source>
        <dbReference type="SAM" id="MobiDB-lite"/>
    </source>
</evidence>
<dbReference type="InterPro" id="IPR005148">
    <property type="entry name" value="Arg-tRNA-synth_N"/>
</dbReference>
<dbReference type="InterPro" id="IPR035684">
    <property type="entry name" value="ArgRS_core"/>
</dbReference>
<sequence>MPTPLQDLRDAVDRAAASLGAEPKAPPTLERPKQADHGDYATNAALLLAGSLKAKPRDVAERLASAVQGELGTALERVDVAGPGFLNLVLTDAWYAAALADVLEAGDAFGAGTARERLKVNVEFVSANPTGPVHVGHARNAAFGDAVARLLAHAGHDVFREFYVNDFGTQVLRLGESVQARARGEEVPEGGYRGDYVRELAERIPDAASAPVEEVARRAVELMVELNRRSLEAFRVTFDRWFSERSLHEPAPGGGPSPVQHGFDVLAEQGRSYRHEGALWLRTTEFGDDKDRVIERATGDHTYFASDIAYHQDKRERGFDL</sequence>
<accession>A0A6J4TRB1</accession>
<gene>
    <name evidence="9" type="ORF">AVDCRST_MAG13-4059</name>
</gene>
<keyword evidence="3 6" id="KW-0547">Nucleotide-binding</keyword>
<keyword evidence="5 6" id="KW-0030">Aminoacyl-tRNA synthetase</keyword>
<feature type="domain" description="Arginyl tRNA synthetase N-terminal" evidence="8">
    <location>
        <begin position="6"/>
        <end position="90"/>
    </location>
</feature>
<feature type="region of interest" description="Disordered" evidence="7">
    <location>
        <begin position="1"/>
        <end position="35"/>
    </location>
</feature>
<dbReference type="InterPro" id="IPR036695">
    <property type="entry name" value="Arg-tRNA-synth_N_sf"/>
</dbReference>
<dbReference type="GO" id="GO:0005737">
    <property type="term" value="C:cytoplasm"/>
    <property type="evidence" value="ECO:0007669"/>
    <property type="project" value="InterPro"/>
</dbReference>
<dbReference type="SMART" id="SM01016">
    <property type="entry name" value="Arg_tRNA_synt_N"/>
    <property type="match status" value="1"/>
</dbReference>
<dbReference type="PANTHER" id="PTHR11956:SF5">
    <property type="entry name" value="ARGININE--TRNA LIGASE, CYTOPLASMIC"/>
    <property type="match status" value="1"/>
</dbReference>
<keyword evidence="6" id="KW-0648">Protein biosynthesis</keyword>
<dbReference type="InterPro" id="IPR001412">
    <property type="entry name" value="aa-tRNA-synth_I_CS"/>
</dbReference>